<gene>
    <name evidence="2" type="ORF">C667_07216</name>
</gene>
<sequence>MSRSHALVRSQRPVLALSTLAASVALALMAAPNAHAFEFTSASGEVTGSFDTTLSIGGLWRMQDRESSLISIANGGTSRDPNSDDGNLKYDKGDMVSLAFKATHDLELNYQNFGAFFRGTYFYDHAFMHKSGMTNAARGELGRDAELLDAYVRGRFDVGGRALNVRAGRQVVSWGESTFIQNGINILNPVNVSRLRVPGSELKEGLTPIGMLWASQELTDNVSAEVVWMAEWEKTKIEPAGTFFSTNDFVSAGGSNAYTGFGRRNDQNVALGAPPSGLFPVDPAGALIAPRSKDREPGNGGEYGFALRAFLPEWNHTEIGLYHVNYHSRTPFVSGYRGGITAPGSIARPLSGPESGALTAAGLTPYSAGPGCSVLDIPTFGFLQTPANIGALASIVGGVSAATALSALNATNAACLTAALSGGAGSYFVEYPKDIKLFGLSFNTEGPAGIALQGEYSYRRNQPVQLPSAELLGAALGIPNQITGTTPAELSTVKYGDEITGYRRVKMHQVQMTGTKAFTQVLGAEQMVLIGELGYTRLQLPSGVKFAAAGCHLPQPGSSTGASFGSADSNCFMSENSWGYRLLARFDYPNAFAGVNVSPRIAFSHDVSGRSPTFNEGAKAVTLGLGFNYRQNWQADIAYSSFFGGKKVSGTDPVANTAGQPQTYASHTNPLYDRDFLSVSVSYSF</sequence>
<name>N6ZTS7_9RHOO</name>
<dbReference type="OrthoDB" id="8522166at2"/>
<comment type="caution">
    <text evidence="2">The sequence shown here is derived from an EMBL/GenBank/DDBJ whole genome shotgun (WGS) entry which is preliminary data.</text>
</comment>
<feature type="signal peptide" evidence="1">
    <location>
        <begin position="1"/>
        <end position="36"/>
    </location>
</feature>
<dbReference type="Proteomes" id="UP000013047">
    <property type="component" value="Unassembled WGS sequence"/>
</dbReference>
<reference evidence="2 3" key="1">
    <citation type="submission" date="2012-09" db="EMBL/GenBank/DDBJ databases">
        <title>Draft Genome Sequences of 6 Strains from Genus Thauera.</title>
        <authorList>
            <person name="Liu B."/>
            <person name="Shapleigh J.P."/>
            <person name="Frostegard A.H."/>
        </authorList>
    </citation>
    <scope>NUCLEOTIDE SEQUENCE [LARGE SCALE GENOMIC DNA]</scope>
    <source>
        <strain evidence="2 3">B4P</strain>
    </source>
</reference>
<proteinExistence type="predicted"/>
<dbReference type="AlphaFoldDB" id="N6ZTS7"/>
<dbReference type="Pfam" id="PF06980">
    <property type="entry name" value="DUF1302"/>
    <property type="match status" value="1"/>
</dbReference>
<evidence type="ECO:0000313" key="3">
    <source>
        <dbReference type="Proteomes" id="UP000013047"/>
    </source>
</evidence>
<accession>N6ZTS7</accession>
<keyword evidence="1" id="KW-0732">Signal</keyword>
<evidence type="ECO:0008006" key="4">
    <source>
        <dbReference type="Google" id="ProtNLM"/>
    </source>
</evidence>
<feature type="chain" id="PRO_5004129619" description="DUF1302 domain-containing protein" evidence="1">
    <location>
        <begin position="37"/>
        <end position="685"/>
    </location>
</feature>
<organism evidence="2 3">
    <name type="scientific">Thauera phenylacetica B4P</name>
    <dbReference type="NCBI Taxonomy" id="1234382"/>
    <lineage>
        <taxon>Bacteria</taxon>
        <taxon>Pseudomonadati</taxon>
        <taxon>Pseudomonadota</taxon>
        <taxon>Betaproteobacteria</taxon>
        <taxon>Rhodocyclales</taxon>
        <taxon>Zoogloeaceae</taxon>
        <taxon>Thauera</taxon>
    </lineage>
</organism>
<dbReference type="EMBL" id="AMXF01000033">
    <property type="protein sequence ID" value="ENO97753.1"/>
    <property type="molecule type" value="Genomic_DNA"/>
</dbReference>
<protein>
    <recommendedName>
        <fullName evidence="4">DUF1302 domain-containing protein</fullName>
    </recommendedName>
</protein>
<dbReference type="RefSeq" id="WP_004359348.1">
    <property type="nucleotide sequence ID" value="NZ_AMXF01000033.1"/>
</dbReference>
<keyword evidence="3" id="KW-1185">Reference proteome</keyword>
<evidence type="ECO:0000313" key="2">
    <source>
        <dbReference type="EMBL" id="ENO97753.1"/>
    </source>
</evidence>
<dbReference type="InterPro" id="IPR010727">
    <property type="entry name" value="DUF1302"/>
</dbReference>
<evidence type="ECO:0000256" key="1">
    <source>
        <dbReference type="SAM" id="SignalP"/>
    </source>
</evidence>